<evidence type="ECO:0000313" key="2">
    <source>
        <dbReference type="Proteomes" id="UP000485058"/>
    </source>
</evidence>
<dbReference type="Proteomes" id="UP000485058">
    <property type="component" value="Unassembled WGS sequence"/>
</dbReference>
<accession>A0A699Z0M3</accession>
<name>A0A699Z0M3_HAELA</name>
<dbReference type="AlphaFoldDB" id="A0A699Z0M3"/>
<comment type="caution">
    <text evidence="1">The sequence shown here is derived from an EMBL/GenBank/DDBJ whole genome shotgun (WGS) entry which is preliminary data.</text>
</comment>
<sequence>MTTQSHGLSINAETGWSAIHREPQMTSLIKDNVSELWACNHKPYSVHYHQRGIVVQVRRVLLVQLAVKEGILNHWHPMPCSPMMLTCPGRGEPSRRGGLVAGGISVPSSLCCRWTGQLANTSQ</sequence>
<feature type="non-terminal residue" evidence="1">
    <location>
        <position position="1"/>
    </location>
</feature>
<organism evidence="1 2">
    <name type="scientific">Haematococcus lacustris</name>
    <name type="common">Green alga</name>
    <name type="synonym">Haematococcus pluvialis</name>
    <dbReference type="NCBI Taxonomy" id="44745"/>
    <lineage>
        <taxon>Eukaryota</taxon>
        <taxon>Viridiplantae</taxon>
        <taxon>Chlorophyta</taxon>
        <taxon>core chlorophytes</taxon>
        <taxon>Chlorophyceae</taxon>
        <taxon>CS clade</taxon>
        <taxon>Chlamydomonadales</taxon>
        <taxon>Haematococcaceae</taxon>
        <taxon>Haematococcus</taxon>
    </lineage>
</organism>
<dbReference type="EMBL" id="BLLF01000866">
    <property type="protein sequence ID" value="GFH15551.1"/>
    <property type="molecule type" value="Genomic_DNA"/>
</dbReference>
<feature type="non-terminal residue" evidence="1">
    <location>
        <position position="123"/>
    </location>
</feature>
<protein>
    <submittedName>
        <fullName evidence="1">Uncharacterized protein</fullName>
    </submittedName>
</protein>
<keyword evidence="2" id="KW-1185">Reference proteome</keyword>
<proteinExistence type="predicted"/>
<gene>
    <name evidence="1" type="ORF">HaLaN_11796</name>
</gene>
<reference evidence="1 2" key="1">
    <citation type="submission" date="2020-02" db="EMBL/GenBank/DDBJ databases">
        <title>Draft genome sequence of Haematococcus lacustris strain NIES-144.</title>
        <authorList>
            <person name="Morimoto D."/>
            <person name="Nakagawa S."/>
            <person name="Yoshida T."/>
            <person name="Sawayama S."/>
        </authorList>
    </citation>
    <scope>NUCLEOTIDE SEQUENCE [LARGE SCALE GENOMIC DNA]</scope>
    <source>
        <strain evidence="1 2">NIES-144</strain>
    </source>
</reference>
<evidence type="ECO:0000313" key="1">
    <source>
        <dbReference type="EMBL" id="GFH15551.1"/>
    </source>
</evidence>